<dbReference type="HOGENOM" id="CLU_871090_0_0_9"/>
<keyword evidence="3" id="KW-1185">Reference proteome</keyword>
<dbReference type="GO" id="GO:0006487">
    <property type="term" value="P:protein N-linked glycosylation"/>
    <property type="evidence" value="ECO:0007669"/>
    <property type="project" value="TreeGrafter"/>
</dbReference>
<accession>A0A078KRG4</accession>
<dbReference type="GO" id="GO:0046921">
    <property type="term" value="F:alpha-(1-&gt;6)-fucosyltransferase activity"/>
    <property type="evidence" value="ECO:0007669"/>
    <property type="project" value="TreeGrafter"/>
</dbReference>
<reference evidence="3" key="1">
    <citation type="submission" date="2014-07" db="EMBL/GenBank/DDBJ databases">
        <authorList>
            <person name="Wibberg D."/>
        </authorList>
    </citation>
    <scope>NUCLEOTIDE SEQUENCE [LARGE SCALE GENOMIC DNA]</scope>
    <source>
        <strain evidence="3">DG5</strain>
    </source>
</reference>
<dbReference type="EMBL" id="LM995447">
    <property type="protein sequence ID" value="CDZ25102.1"/>
    <property type="molecule type" value="Genomic_DNA"/>
</dbReference>
<proteinExistence type="predicted"/>
<dbReference type="PANTHER" id="PTHR13132:SF29">
    <property type="entry name" value="ALPHA-(1,6)-FUCOSYLTRANSFERASE"/>
    <property type="match status" value="1"/>
</dbReference>
<dbReference type="Proteomes" id="UP000032431">
    <property type="component" value="Chromosome I"/>
</dbReference>
<organism evidence="2 3">
    <name type="scientific">[Clostridium] cellulosi</name>
    <dbReference type="NCBI Taxonomy" id="29343"/>
    <lineage>
        <taxon>Bacteria</taxon>
        <taxon>Bacillati</taxon>
        <taxon>Bacillota</taxon>
        <taxon>Clostridia</taxon>
        <taxon>Eubacteriales</taxon>
        <taxon>Oscillospiraceae</taxon>
        <taxon>Oscillospiraceae incertae sedis</taxon>
    </lineage>
</organism>
<protein>
    <recommendedName>
        <fullName evidence="1">Alpha-(1,6)-fucosyltransferase N- and catalytic domain-containing protein</fullName>
    </recommendedName>
</protein>
<dbReference type="OrthoDB" id="1737455at2"/>
<name>A0A078KRG4_9FIRM</name>
<dbReference type="Gene3D" id="3.40.50.11340">
    <property type="match status" value="1"/>
</dbReference>
<dbReference type="KEGG" id="ccel:CCDG5_2010"/>
<dbReference type="STRING" id="29343.CCDG5_2010"/>
<dbReference type="PANTHER" id="PTHR13132">
    <property type="entry name" value="ALPHA- 1,6 -FUCOSYLTRANSFERASE"/>
    <property type="match status" value="1"/>
</dbReference>
<dbReference type="InterPro" id="IPR045573">
    <property type="entry name" value="Fut8_N_cat"/>
</dbReference>
<evidence type="ECO:0000313" key="3">
    <source>
        <dbReference type="Proteomes" id="UP000032431"/>
    </source>
</evidence>
<dbReference type="Pfam" id="PF19745">
    <property type="entry name" value="FUT8_N_cat"/>
    <property type="match status" value="1"/>
</dbReference>
<evidence type="ECO:0000259" key="1">
    <source>
        <dbReference type="Pfam" id="PF19745"/>
    </source>
</evidence>
<gene>
    <name evidence="2" type="ORF">CCDG5_2010</name>
</gene>
<dbReference type="Gene3D" id="3.40.50.11350">
    <property type="match status" value="1"/>
</dbReference>
<dbReference type="PATRIC" id="fig|29343.3.peg.2134"/>
<dbReference type="AlphaFoldDB" id="A0A078KRG4"/>
<evidence type="ECO:0000313" key="2">
    <source>
        <dbReference type="EMBL" id="CDZ25102.1"/>
    </source>
</evidence>
<feature type="domain" description="Alpha-(1,6)-fucosyltransferase N- and catalytic" evidence="1">
    <location>
        <begin position="149"/>
        <end position="242"/>
    </location>
</feature>
<sequence>MPTNKFLLIKALGRSIWKDVDHVICQIYAAELTGRTPVVYWGMESMYSTSIDTNAFEVFFEPVSEYTVDDVIRPEFTYYPPVWKYENVMAEDTDRLKMEGRDLKSMMESDANVVVSDVYYPLRALLPWSTSAHWSYGMTPCQIYRRLFKKYLKPKPEIKREIKKFINTHPDFRDERPIIGVHVREDAIVTEVAQLYDLNEYYKPHVWDFISRFNIRHVFLITDSNKIFRQYKKLYGKNDMMIYPESKKIKFAERIPTCLLDYPNKRHKGVEMQKDTIEIIKDTYLAAQCDFFIGNGYSSLSNTVMRLKDWPETNIKLLY</sequence>